<gene>
    <name evidence="1" type="ORF">LOK49_LG02G00923</name>
</gene>
<evidence type="ECO:0000313" key="2">
    <source>
        <dbReference type="Proteomes" id="UP001060215"/>
    </source>
</evidence>
<keyword evidence="2" id="KW-1185">Reference proteome</keyword>
<reference evidence="1 2" key="1">
    <citation type="journal article" date="2022" name="Plant J.">
        <title>Chromosome-level genome of Camellia lanceoleosa provides a valuable resource for understanding genome evolution and self-incompatibility.</title>
        <authorList>
            <person name="Gong W."/>
            <person name="Xiao S."/>
            <person name="Wang L."/>
            <person name="Liao Z."/>
            <person name="Chang Y."/>
            <person name="Mo W."/>
            <person name="Hu G."/>
            <person name="Li W."/>
            <person name="Zhao G."/>
            <person name="Zhu H."/>
            <person name="Hu X."/>
            <person name="Ji K."/>
            <person name="Xiang X."/>
            <person name="Song Q."/>
            <person name="Yuan D."/>
            <person name="Jin S."/>
            <person name="Zhang L."/>
        </authorList>
    </citation>
    <scope>NUCLEOTIDE SEQUENCE [LARGE SCALE GENOMIC DNA]</scope>
    <source>
        <strain evidence="1">SQ_2022a</strain>
    </source>
</reference>
<dbReference type="EMBL" id="CM045760">
    <property type="protein sequence ID" value="KAI8025012.1"/>
    <property type="molecule type" value="Genomic_DNA"/>
</dbReference>
<dbReference type="Proteomes" id="UP001060215">
    <property type="component" value="Chromosome 3"/>
</dbReference>
<name>A0ACC0IHY3_9ERIC</name>
<accession>A0ACC0IHY3</accession>
<proteinExistence type="predicted"/>
<organism evidence="1 2">
    <name type="scientific">Camellia lanceoleosa</name>
    <dbReference type="NCBI Taxonomy" id="1840588"/>
    <lineage>
        <taxon>Eukaryota</taxon>
        <taxon>Viridiplantae</taxon>
        <taxon>Streptophyta</taxon>
        <taxon>Embryophyta</taxon>
        <taxon>Tracheophyta</taxon>
        <taxon>Spermatophyta</taxon>
        <taxon>Magnoliopsida</taxon>
        <taxon>eudicotyledons</taxon>
        <taxon>Gunneridae</taxon>
        <taxon>Pentapetalae</taxon>
        <taxon>asterids</taxon>
        <taxon>Ericales</taxon>
        <taxon>Theaceae</taxon>
        <taxon>Camellia</taxon>
    </lineage>
</organism>
<evidence type="ECO:0000313" key="1">
    <source>
        <dbReference type="EMBL" id="KAI8025012.1"/>
    </source>
</evidence>
<comment type="caution">
    <text evidence="1">The sequence shown here is derived from an EMBL/GenBank/DDBJ whole genome shotgun (WGS) entry which is preliminary data.</text>
</comment>
<sequence length="167" mass="19187">MLLGLDFFGFYDGTSIHWKLMDWKDNVVMVVCGPGNPCVDVWMIEDCCGTKSNWCKLTVIGPVLGVEPFWLLQCMKSGEIIVEDAWGRIFLYNSQNGEAKYILIDRVQFKAFHYVESNMTLDVHFQKDLALDSFDNVEIVLALEEEFELKIPNKETNKIDSCFLAIE</sequence>
<protein>
    <submittedName>
        <fullName evidence="1">Uncharacterized protein</fullName>
    </submittedName>
</protein>